<keyword evidence="2 4" id="KW-0378">Hydrolase</keyword>
<accession>A0A516NNS4</accession>
<sequence length="190" mass="20090">MSAPVAATVRTPGRVEVEFRGRASLRLRIAHALLRATLRPAVDALSVLAERTPLRGDPAFRIANAADLAAYPLLSARSLAVPALIGFARDGILDPMWSPVNHDFAGMPPTLIQVSDSEVLLPDAEALARRCAEAGVPHTLQIWNNAIHVFHAGADVLPDARAAIADLADFVRRALDSGAVAGDIDRTTAA</sequence>
<feature type="domain" description="Alpha/beta hydrolase fold-3" evidence="3">
    <location>
        <begin position="69"/>
        <end position="151"/>
    </location>
</feature>
<dbReference type="InterPro" id="IPR013094">
    <property type="entry name" value="AB_hydrolase_3"/>
</dbReference>
<dbReference type="EMBL" id="CP041695">
    <property type="protein sequence ID" value="QDP80525.1"/>
    <property type="molecule type" value="Genomic_DNA"/>
</dbReference>
<evidence type="ECO:0000256" key="2">
    <source>
        <dbReference type="ARBA" id="ARBA00022801"/>
    </source>
</evidence>
<name>A0A516NNS4_9NOCA</name>
<dbReference type="Proteomes" id="UP000317039">
    <property type="component" value="Chromosome"/>
</dbReference>
<dbReference type="GeneID" id="80334493"/>
<gene>
    <name evidence="4" type="ORF">FOH10_19200</name>
</gene>
<dbReference type="SUPFAM" id="SSF53474">
    <property type="entry name" value="alpha/beta-Hydrolases"/>
    <property type="match status" value="1"/>
</dbReference>
<organism evidence="4 5">
    <name type="scientific">Nocardia otitidiscaviarum</name>
    <dbReference type="NCBI Taxonomy" id="1823"/>
    <lineage>
        <taxon>Bacteria</taxon>
        <taxon>Bacillati</taxon>
        <taxon>Actinomycetota</taxon>
        <taxon>Actinomycetes</taxon>
        <taxon>Mycobacteriales</taxon>
        <taxon>Nocardiaceae</taxon>
        <taxon>Nocardia</taxon>
    </lineage>
</organism>
<dbReference type="GO" id="GO:0004806">
    <property type="term" value="F:triacylglycerol lipase activity"/>
    <property type="evidence" value="ECO:0007669"/>
    <property type="project" value="TreeGrafter"/>
</dbReference>
<dbReference type="PANTHER" id="PTHR48081:SF30">
    <property type="entry name" value="ACETYL-HYDROLASE LIPR-RELATED"/>
    <property type="match status" value="1"/>
</dbReference>
<evidence type="ECO:0000259" key="3">
    <source>
        <dbReference type="Pfam" id="PF07859"/>
    </source>
</evidence>
<dbReference type="Gene3D" id="3.40.50.1820">
    <property type="entry name" value="alpha/beta hydrolase"/>
    <property type="match status" value="1"/>
</dbReference>
<evidence type="ECO:0000313" key="4">
    <source>
        <dbReference type="EMBL" id="QDP80525.1"/>
    </source>
</evidence>
<proteinExistence type="inferred from homology"/>
<dbReference type="Pfam" id="PF07859">
    <property type="entry name" value="Abhydrolase_3"/>
    <property type="match status" value="1"/>
</dbReference>
<dbReference type="InterPro" id="IPR029058">
    <property type="entry name" value="AB_hydrolase_fold"/>
</dbReference>
<dbReference type="RefSeq" id="WP_143981785.1">
    <property type="nucleotide sequence ID" value="NZ_CP041695.1"/>
</dbReference>
<dbReference type="AlphaFoldDB" id="A0A516NNS4"/>
<dbReference type="PANTHER" id="PTHR48081">
    <property type="entry name" value="AB HYDROLASE SUPERFAMILY PROTEIN C4A8.06C"/>
    <property type="match status" value="1"/>
</dbReference>
<dbReference type="KEGG" id="nod:FOH10_19200"/>
<reference evidence="4 5" key="1">
    <citation type="submission" date="2019-07" db="EMBL/GenBank/DDBJ databases">
        <title>Complete Genome Sequence and Methylome Analysis of Nocardia otitidis-caviarum NEB252.</title>
        <authorList>
            <person name="Fomenkov A."/>
            <person name="Anton B.P."/>
            <person name="Vincze T."/>
            <person name="Roberts R.J."/>
        </authorList>
    </citation>
    <scope>NUCLEOTIDE SEQUENCE [LARGE SCALE GENOMIC DNA]</scope>
    <source>
        <strain evidence="4 5">NEB252</strain>
    </source>
</reference>
<evidence type="ECO:0000256" key="1">
    <source>
        <dbReference type="ARBA" id="ARBA00010515"/>
    </source>
</evidence>
<protein>
    <submittedName>
        <fullName evidence="4">Alpha/beta hydrolase</fullName>
    </submittedName>
</protein>
<dbReference type="InterPro" id="IPR050300">
    <property type="entry name" value="GDXG_lipolytic_enzyme"/>
</dbReference>
<evidence type="ECO:0000313" key="5">
    <source>
        <dbReference type="Proteomes" id="UP000317039"/>
    </source>
</evidence>
<comment type="similarity">
    <text evidence="1">Belongs to the 'GDXG' lipolytic enzyme family.</text>
</comment>